<dbReference type="PANTHER" id="PTHR28208:SF3">
    <property type="entry name" value="PHOSPHATIDATE PHOSPHATASE APP1"/>
    <property type="match status" value="1"/>
</dbReference>
<dbReference type="InParanoid" id="W0RLK7"/>
<gene>
    <name evidence="2" type="ORF">J421_3648</name>
</gene>
<evidence type="ECO:0000259" key="1">
    <source>
        <dbReference type="Pfam" id="PF09949"/>
    </source>
</evidence>
<dbReference type="InterPro" id="IPR052935">
    <property type="entry name" value="Mg2+_PAP"/>
</dbReference>
<accession>W0RLK7</accession>
<dbReference type="Pfam" id="PF09949">
    <property type="entry name" value="APP1_cat"/>
    <property type="match status" value="1"/>
</dbReference>
<evidence type="ECO:0000313" key="2">
    <source>
        <dbReference type="EMBL" id="AHG91185.1"/>
    </source>
</evidence>
<dbReference type="AlphaFoldDB" id="W0RLK7"/>
<organism evidence="2 3">
    <name type="scientific">Gemmatirosa kalamazoonensis</name>
    <dbReference type="NCBI Taxonomy" id="861299"/>
    <lineage>
        <taxon>Bacteria</taxon>
        <taxon>Pseudomonadati</taxon>
        <taxon>Gemmatimonadota</taxon>
        <taxon>Gemmatimonadia</taxon>
        <taxon>Gemmatimonadales</taxon>
        <taxon>Gemmatimonadaceae</taxon>
        <taxon>Gemmatirosa</taxon>
    </lineage>
</organism>
<dbReference type="HOGENOM" id="CLU_038931_1_0_0"/>
<dbReference type="EMBL" id="CP007128">
    <property type="protein sequence ID" value="AHG91185.1"/>
    <property type="molecule type" value="Genomic_DNA"/>
</dbReference>
<evidence type="ECO:0000313" key="3">
    <source>
        <dbReference type="Proteomes" id="UP000019151"/>
    </source>
</evidence>
<sequence length="360" mass="39659">MSDQRRWVDRLLRIAESVEDGVDLVRHEIRDRLGGKRSLRVVAYRSYGTPRRVRVVGRVLRDEAVAPSVEGASSWRNLVDTYRRFETDEVPGARVAVDVGGVRVEASADREGYFERDIDLPNPVAPGVHEARVTLLEPRGDAPVTTIARVHIPAATARFGIVSDIDDTVIRTDATDIVRMIRAVLLGNAHTRLPFPGVAELYRALRAGPGGACDNPLFYVSSSPWNLYDVLDELFALRDIPPGPVLLRDWGFDAEGGGLPTRHAGHKRAAIARIFETFPALPFILVGDSGQEDPEIYASLMRDHPRRVLAAYIRDVHPEASRRDAITRLATELAAEGGTLVLTPDTAAAALHARQHGWTD</sequence>
<proteinExistence type="predicted"/>
<dbReference type="InterPro" id="IPR019236">
    <property type="entry name" value="APP1_cat"/>
</dbReference>
<feature type="domain" description="Phosphatidate phosphatase APP1 catalytic" evidence="1">
    <location>
        <begin position="159"/>
        <end position="315"/>
    </location>
</feature>
<protein>
    <recommendedName>
        <fullName evidence="1">Phosphatidate phosphatase APP1 catalytic domain-containing protein</fullName>
    </recommendedName>
</protein>
<dbReference type="PATRIC" id="fig|861299.3.peg.3704"/>
<name>W0RLK7_9BACT</name>
<keyword evidence="3" id="KW-1185">Reference proteome</keyword>
<dbReference type="KEGG" id="gba:J421_3648"/>
<dbReference type="STRING" id="861299.J421_3648"/>
<dbReference type="eggNOG" id="COG4850">
    <property type="taxonomic scope" value="Bacteria"/>
</dbReference>
<dbReference type="GO" id="GO:0008195">
    <property type="term" value="F:phosphatidate phosphatase activity"/>
    <property type="evidence" value="ECO:0007669"/>
    <property type="project" value="InterPro"/>
</dbReference>
<reference evidence="2 3" key="1">
    <citation type="journal article" date="2014" name="Genome Announc.">
        <title>Genome Sequence and Methylome of Soil Bacterium Gemmatirosa kalamazoonensis KBS708T, a Member of the Rarely Cultivated Gemmatimonadetes Phylum.</title>
        <authorList>
            <person name="Debruyn J.M."/>
            <person name="Radosevich M."/>
            <person name="Wommack K.E."/>
            <person name="Polson S.W."/>
            <person name="Hauser L.J."/>
            <person name="Fawaz M.N."/>
            <person name="Korlach J."/>
            <person name="Tsai Y.C."/>
        </authorList>
    </citation>
    <scope>NUCLEOTIDE SEQUENCE [LARGE SCALE GENOMIC DNA]</scope>
    <source>
        <strain evidence="2 3">KBS708</strain>
    </source>
</reference>
<dbReference type="PANTHER" id="PTHR28208">
    <property type="entry name" value="PHOSPHATIDATE PHOSPHATASE APP1"/>
    <property type="match status" value="1"/>
</dbReference>
<dbReference type="RefSeq" id="WP_104022787.1">
    <property type="nucleotide sequence ID" value="NZ_CP007128.1"/>
</dbReference>
<dbReference type="OrthoDB" id="9789875at2"/>
<dbReference type="Proteomes" id="UP000019151">
    <property type="component" value="Chromosome"/>
</dbReference>